<dbReference type="EMBL" id="JANCYW010000013">
    <property type="protein sequence ID" value="KAK4537600.1"/>
    <property type="molecule type" value="Genomic_DNA"/>
</dbReference>
<evidence type="ECO:0000256" key="1">
    <source>
        <dbReference type="SAM" id="MobiDB-lite"/>
    </source>
</evidence>
<evidence type="ECO:0000313" key="3">
    <source>
        <dbReference type="Proteomes" id="UP001301350"/>
    </source>
</evidence>
<dbReference type="Proteomes" id="UP001301350">
    <property type="component" value="Unassembled WGS sequence"/>
</dbReference>
<sequence>MRPWNVLFRRWMHQAVPSAEAVRWWRADWLSHFRQGTRDTALERVRQVLLRSGESVASPFPTSERATQWRQQGAWVLQRDAATLDAGVRRVGREALLAQLTCPRARLAVEVYAAPDLSALRALLEAIEGTRDGASLDMALRDPFTVTVLLRAVARWVPSNASAGRDPAAPPHFRRSDATVAATILEQYAARHAFTEVAVDDDLLVALLLLVTRLSRLPHSTATVLYRWMEHARAVRSRLTLTQYSALLRLRARVLGGLRFPHDIDESAAYLRKHGLRPDAQFANVLLDGVLASPELPVAPRRWHRAHATASMNVAERTEAVRRSREALAAAEQALGYIQRVMRDDWGVEVDTVTLNTVLDRIANDGDAQRAWRCYRQWFARRTPSSGGAGSVSSVGDEPLSSSDPATAGNTALTLPSTLPPNAQTFRALFRSCDPRMRMRVLGPSAAARQTALAAADALLPRMQREAEQRLGPQWHQAVDAHETLLALVDAHAFAGRTAPLQTLLAEEPAARPWLAVRALRGLSHNVNSPQSAAGALALHDDLVKSRALQFAPADAHLAQSALESVLVACERVGEASRAIDYFLWYGEEAMADQAVPPTERGLQALVLAHARATTALWPALAECLAIAAGDGVPLCPTAMDRLEQHYRALGPSAHTAWRQVARLVHLLQAVG</sequence>
<evidence type="ECO:0000313" key="2">
    <source>
        <dbReference type="EMBL" id="KAK4537600.1"/>
    </source>
</evidence>
<feature type="region of interest" description="Disordered" evidence="1">
    <location>
        <begin position="383"/>
        <end position="419"/>
    </location>
</feature>
<comment type="caution">
    <text evidence="2">The sequence shown here is derived from an EMBL/GenBank/DDBJ whole genome shotgun (WGS) entry which is preliminary data.</text>
</comment>
<dbReference type="InterPro" id="IPR011990">
    <property type="entry name" value="TPR-like_helical_dom_sf"/>
</dbReference>
<gene>
    <name evidence="2" type="ORF">CDCA_CDCA13G3625</name>
</gene>
<feature type="compositionally biased region" description="Polar residues" evidence="1">
    <location>
        <begin position="400"/>
        <end position="419"/>
    </location>
</feature>
<dbReference type="Gene3D" id="1.25.40.10">
    <property type="entry name" value="Tetratricopeptide repeat domain"/>
    <property type="match status" value="1"/>
</dbReference>
<accession>A0AAV9IZV5</accession>
<keyword evidence="3" id="KW-1185">Reference proteome</keyword>
<protein>
    <submittedName>
        <fullName evidence="2">Uncharacterized protein</fullName>
    </submittedName>
</protein>
<dbReference type="AlphaFoldDB" id="A0AAV9IZV5"/>
<name>A0AAV9IZV5_CYACA</name>
<reference evidence="2 3" key="1">
    <citation type="submission" date="2022-07" db="EMBL/GenBank/DDBJ databases">
        <title>Genome-wide signatures of adaptation to extreme environments.</title>
        <authorList>
            <person name="Cho C.H."/>
            <person name="Yoon H.S."/>
        </authorList>
    </citation>
    <scope>NUCLEOTIDE SEQUENCE [LARGE SCALE GENOMIC DNA]</scope>
    <source>
        <strain evidence="2 3">DBV 063 E5</strain>
    </source>
</reference>
<organism evidence="2 3">
    <name type="scientific">Cyanidium caldarium</name>
    <name type="common">Red alga</name>
    <dbReference type="NCBI Taxonomy" id="2771"/>
    <lineage>
        <taxon>Eukaryota</taxon>
        <taxon>Rhodophyta</taxon>
        <taxon>Bangiophyceae</taxon>
        <taxon>Cyanidiales</taxon>
        <taxon>Cyanidiaceae</taxon>
        <taxon>Cyanidium</taxon>
    </lineage>
</organism>
<proteinExistence type="predicted"/>